<evidence type="ECO:0000256" key="1">
    <source>
        <dbReference type="SAM" id="MobiDB-lite"/>
    </source>
</evidence>
<evidence type="ECO:0000313" key="4">
    <source>
        <dbReference type="EMBL" id="CAF4301516.1"/>
    </source>
</evidence>
<evidence type="ECO:0000313" key="3">
    <source>
        <dbReference type="EMBL" id="CAF4299622.1"/>
    </source>
</evidence>
<dbReference type="EMBL" id="CAJOBI010036302">
    <property type="protein sequence ID" value="CAF4301516.1"/>
    <property type="molecule type" value="Genomic_DNA"/>
</dbReference>
<name>A0A8S2RYF3_9BILA</name>
<sequence>MSTGITQENEQYKSTAANPIQTP</sequence>
<accession>A0A8S2RYF3</accession>
<evidence type="ECO:0000313" key="2">
    <source>
        <dbReference type="EMBL" id="CAF4196446.1"/>
    </source>
</evidence>
<dbReference type="AlphaFoldDB" id="A0A8S2RYF3"/>
<dbReference type="Proteomes" id="UP000676336">
    <property type="component" value="Unassembled WGS sequence"/>
</dbReference>
<gene>
    <name evidence="2" type="ORF">BYL167_LOCUS23470</name>
    <name evidence="3" type="ORF">SMN809_LOCUS26040</name>
    <name evidence="4" type="ORF">SMN809_LOCUS26127</name>
</gene>
<evidence type="ECO:0000313" key="5">
    <source>
        <dbReference type="Proteomes" id="UP000681967"/>
    </source>
</evidence>
<organism evidence="2 5">
    <name type="scientific">Rotaria magnacalcarata</name>
    <dbReference type="NCBI Taxonomy" id="392030"/>
    <lineage>
        <taxon>Eukaryota</taxon>
        <taxon>Metazoa</taxon>
        <taxon>Spiralia</taxon>
        <taxon>Gnathifera</taxon>
        <taxon>Rotifera</taxon>
        <taxon>Eurotatoria</taxon>
        <taxon>Bdelloidea</taxon>
        <taxon>Philodinida</taxon>
        <taxon>Philodinidae</taxon>
        <taxon>Rotaria</taxon>
    </lineage>
</organism>
<dbReference type="EMBL" id="CAJOBI010035983">
    <property type="protein sequence ID" value="CAF4299622.1"/>
    <property type="molecule type" value="Genomic_DNA"/>
</dbReference>
<protein>
    <submittedName>
        <fullName evidence="2">Uncharacterized protein</fullName>
    </submittedName>
</protein>
<dbReference type="EMBL" id="CAJOBH010016943">
    <property type="protein sequence ID" value="CAF4196446.1"/>
    <property type="molecule type" value="Genomic_DNA"/>
</dbReference>
<comment type="caution">
    <text evidence="2">The sequence shown here is derived from an EMBL/GenBank/DDBJ whole genome shotgun (WGS) entry which is preliminary data.</text>
</comment>
<feature type="region of interest" description="Disordered" evidence="1">
    <location>
        <begin position="1"/>
        <end position="23"/>
    </location>
</feature>
<dbReference type="Proteomes" id="UP000681967">
    <property type="component" value="Unassembled WGS sequence"/>
</dbReference>
<reference evidence="2" key="1">
    <citation type="submission" date="2021-02" db="EMBL/GenBank/DDBJ databases">
        <authorList>
            <person name="Nowell W R."/>
        </authorList>
    </citation>
    <scope>NUCLEOTIDE SEQUENCE</scope>
</reference>
<feature type="non-terminal residue" evidence="2">
    <location>
        <position position="23"/>
    </location>
</feature>
<proteinExistence type="predicted"/>